<name>A0ABW7CT11_9GAMM</name>
<reference evidence="2 3" key="1">
    <citation type="submission" date="2024-09" db="EMBL/GenBank/DDBJ databases">
        <authorList>
            <consortium name="All-Russian atlas of soil microorganisms"/>
            <consortium name="as a basis for the search for new antimicrobial producers and enzymes with unique properties"/>
            <person name="Sokolova E.A."/>
            <person name="Voronina E.N."/>
        </authorList>
    </citation>
    <scope>NUCLEOTIDE SEQUENCE [LARGE SCALE GENOMIC DNA]</scope>
    <source>
        <strain evidence="2 3">AF-22b-331.1</strain>
    </source>
</reference>
<comment type="caution">
    <text evidence="2">The sequence shown here is derived from an EMBL/GenBank/DDBJ whole genome shotgun (WGS) entry which is preliminary data.</text>
</comment>
<gene>
    <name evidence="2" type="ORF">ACEU0G_001555</name>
</gene>
<evidence type="ECO:0000313" key="3">
    <source>
        <dbReference type="Proteomes" id="UP001605261"/>
    </source>
</evidence>
<organism evidence="2 3">
    <name type="scientific">Stenotrophomonas nematodicola</name>
    <dbReference type="NCBI Taxonomy" id="2656746"/>
    <lineage>
        <taxon>Bacteria</taxon>
        <taxon>Pseudomonadati</taxon>
        <taxon>Pseudomonadota</taxon>
        <taxon>Gammaproteobacteria</taxon>
        <taxon>Lysobacterales</taxon>
        <taxon>Lysobacteraceae</taxon>
        <taxon>Stenotrophomonas</taxon>
    </lineage>
</organism>
<keyword evidence="1" id="KW-0732">Signal</keyword>
<dbReference type="RefSeq" id="WP_394161150.1">
    <property type="nucleotide sequence ID" value="NZ_JBHGCJ010000001.1"/>
</dbReference>
<dbReference type="Gene3D" id="3.30.1150.10">
    <property type="match status" value="1"/>
</dbReference>
<dbReference type="Proteomes" id="UP001605261">
    <property type="component" value="Unassembled WGS sequence"/>
</dbReference>
<evidence type="ECO:0008006" key="4">
    <source>
        <dbReference type="Google" id="ProtNLM"/>
    </source>
</evidence>
<sequence length="140" mass="14519">MKPTSLLVTLVALALPLLSRAGTVPAGADAAAAGRPAASRLVAPADDEALRARYAAAIRGAIIAQWSIGASVPSGARCRLAIRQLPGGAVGSVQADPDCEFDAAGRAGLERAVMRAQPLPYRGFERVFERSLNLQFTAPR</sequence>
<feature type="chain" id="PRO_5047384874" description="Cell envelope integrity protein TolA" evidence="1">
    <location>
        <begin position="22"/>
        <end position="140"/>
    </location>
</feature>
<protein>
    <recommendedName>
        <fullName evidence="4">Cell envelope integrity protein TolA</fullName>
    </recommendedName>
</protein>
<accession>A0ABW7CT11</accession>
<evidence type="ECO:0000313" key="2">
    <source>
        <dbReference type="EMBL" id="MFG6108082.1"/>
    </source>
</evidence>
<dbReference type="EMBL" id="JBHGCJ010000001">
    <property type="protein sequence ID" value="MFG6108082.1"/>
    <property type="molecule type" value="Genomic_DNA"/>
</dbReference>
<dbReference type="SUPFAM" id="SSF74653">
    <property type="entry name" value="TolA/TonB C-terminal domain"/>
    <property type="match status" value="1"/>
</dbReference>
<proteinExistence type="predicted"/>
<feature type="signal peptide" evidence="1">
    <location>
        <begin position="1"/>
        <end position="21"/>
    </location>
</feature>
<evidence type="ECO:0000256" key="1">
    <source>
        <dbReference type="SAM" id="SignalP"/>
    </source>
</evidence>
<keyword evidence="3" id="KW-1185">Reference proteome</keyword>